<accession>B5D2R9</accession>
<name>B5D2R9_PHOPM</name>
<gene>
    <name evidence="1" type="ORF">BACPLE_03309</name>
</gene>
<dbReference type="EMBL" id="ABQC02000024">
    <property type="protein sequence ID" value="EDY93869.1"/>
    <property type="molecule type" value="Genomic_DNA"/>
</dbReference>
<protein>
    <submittedName>
        <fullName evidence="1">Uncharacterized protein</fullName>
    </submittedName>
</protein>
<dbReference type="HOGENOM" id="CLU_3114703_0_0_10"/>
<dbReference type="Proteomes" id="UP000003452">
    <property type="component" value="Unassembled WGS sequence"/>
</dbReference>
<organism evidence="1 2">
    <name type="scientific">Phocaeicola plebeius (strain DSM 17135 / JCM 12973 / CCUG 54634 / M2)</name>
    <name type="common">Bacteroides plebeius</name>
    <dbReference type="NCBI Taxonomy" id="484018"/>
    <lineage>
        <taxon>Bacteria</taxon>
        <taxon>Pseudomonadati</taxon>
        <taxon>Bacteroidota</taxon>
        <taxon>Bacteroidia</taxon>
        <taxon>Bacteroidales</taxon>
        <taxon>Bacteroidaceae</taxon>
        <taxon>Phocaeicola</taxon>
    </lineage>
</organism>
<dbReference type="AlphaFoldDB" id="B5D2R9"/>
<sequence length="50" mass="5579">MVINHFLVFSCKCTEKGLGGWFLRFSHFRRGLGIIPVKGDDGACYLCGVE</sequence>
<reference evidence="1 2" key="1">
    <citation type="submission" date="2008-08" db="EMBL/GenBank/DDBJ databases">
        <title>Draft genome sequence of Bacteroides plebeius (DSM 17135).</title>
        <authorList>
            <person name="Sudarsanam P."/>
            <person name="Ley R."/>
            <person name="Guruge J."/>
            <person name="Turnbaugh P.J."/>
            <person name="Mahowald M."/>
            <person name="Liep D."/>
            <person name="Gordon J."/>
        </authorList>
    </citation>
    <scope>NUCLEOTIDE SEQUENCE [LARGE SCALE GENOMIC DNA]</scope>
    <source>
        <strain evidence="2">DSM 17135 / JCM 12973 / M2</strain>
    </source>
</reference>
<comment type="caution">
    <text evidence="1">The sequence shown here is derived from an EMBL/GenBank/DDBJ whole genome shotgun (WGS) entry which is preliminary data.</text>
</comment>
<reference evidence="1 2" key="2">
    <citation type="submission" date="2008-08" db="EMBL/GenBank/DDBJ databases">
        <authorList>
            <person name="Fulton L."/>
            <person name="Clifton S."/>
            <person name="Fulton B."/>
            <person name="Xu J."/>
            <person name="Minx P."/>
            <person name="Pepin K.H."/>
            <person name="Johnson M."/>
            <person name="Thiruvilangam P."/>
            <person name="Bhonagiri V."/>
            <person name="Nash W.E."/>
            <person name="Mardis E.R."/>
            <person name="Wilson R.K."/>
        </authorList>
    </citation>
    <scope>NUCLEOTIDE SEQUENCE [LARGE SCALE GENOMIC DNA]</scope>
    <source>
        <strain evidence="2">DSM 17135 / JCM 12973 / M2</strain>
    </source>
</reference>
<evidence type="ECO:0000313" key="2">
    <source>
        <dbReference type="Proteomes" id="UP000003452"/>
    </source>
</evidence>
<proteinExistence type="predicted"/>
<evidence type="ECO:0000313" key="1">
    <source>
        <dbReference type="EMBL" id="EDY93869.1"/>
    </source>
</evidence>